<dbReference type="GO" id="GO:0004170">
    <property type="term" value="F:dUTP diphosphatase activity"/>
    <property type="evidence" value="ECO:0007669"/>
    <property type="project" value="UniProtKB-EC"/>
</dbReference>
<dbReference type="AlphaFoldDB" id="A0A6I0LPG5"/>
<dbReference type="Pfam" id="PF00692">
    <property type="entry name" value="dUTPase"/>
    <property type="match status" value="2"/>
</dbReference>
<accession>A0A6I0LPG5</accession>
<evidence type="ECO:0000256" key="2">
    <source>
        <dbReference type="ARBA" id="ARBA00012379"/>
    </source>
</evidence>
<dbReference type="Proteomes" id="UP000487989">
    <property type="component" value="Unassembled WGS sequence"/>
</dbReference>
<feature type="domain" description="dUTPase-like" evidence="6">
    <location>
        <begin position="13"/>
        <end position="70"/>
    </location>
</feature>
<dbReference type="InterPro" id="IPR029054">
    <property type="entry name" value="dUTPase-like"/>
</dbReference>
<evidence type="ECO:0000313" key="8">
    <source>
        <dbReference type="Proteomes" id="UP000487989"/>
    </source>
</evidence>
<dbReference type="PANTHER" id="PTHR11241:SF0">
    <property type="entry name" value="DEOXYURIDINE 5'-TRIPHOSPHATE NUCLEOTIDOHYDROLASE"/>
    <property type="match status" value="1"/>
</dbReference>
<dbReference type="GO" id="GO:0006226">
    <property type="term" value="P:dUMP biosynthetic process"/>
    <property type="evidence" value="ECO:0007669"/>
    <property type="project" value="InterPro"/>
</dbReference>
<evidence type="ECO:0000256" key="1">
    <source>
        <dbReference type="ARBA" id="ARBA00006581"/>
    </source>
</evidence>
<dbReference type="InterPro" id="IPR033704">
    <property type="entry name" value="dUTPase_trimeric"/>
</dbReference>
<name>A0A6I0LPG5_BACUN</name>
<comment type="catalytic activity">
    <reaction evidence="5">
        <text>dUTP + H2O = dUMP + diphosphate + H(+)</text>
        <dbReference type="Rhea" id="RHEA:10248"/>
        <dbReference type="ChEBI" id="CHEBI:15377"/>
        <dbReference type="ChEBI" id="CHEBI:15378"/>
        <dbReference type="ChEBI" id="CHEBI:33019"/>
        <dbReference type="ChEBI" id="CHEBI:61555"/>
        <dbReference type="ChEBI" id="CHEBI:246422"/>
        <dbReference type="EC" id="3.6.1.23"/>
    </reaction>
</comment>
<dbReference type="GO" id="GO:0046081">
    <property type="term" value="P:dUTP catabolic process"/>
    <property type="evidence" value="ECO:0007669"/>
    <property type="project" value="InterPro"/>
</dbReference>
<keyword evidence="4" id="KW-0546">Nucleotide metabolism</keyword>
<dbReference type="CDD" id="cd07557">
    <property type="entry name" value="trimeric_dUTPase"/>
    <property type="match status" value="1"/>
</dbReference>
<dbReference type="SUPFAM" id="SSF51283">
    <property type="entry name" value="dUTPase-like"/>
    <property type="match status" value="1"/>
</dbReference>
<feature type="domain" description="dUTPase-like" evidence="6">
    <location>
        <begin position="91"/>
        <end position="154"/>
    </location>
</feature>
<comment type="similarity">
    <text evidence="1">Belongs to the dUTPase family.</text>
</comment>
<organism evidence="7 8">
    <name type="scientific">Bacteroides uniformis</name>
    <dbReference type="NCBI Taxonomy" id="820"/>
    <lineage>
        <taxon>Bacteria</taxon>
        <taxon>Pseudomonadati</taxon>
        <taxon>Bacteroidota</taxon>
        <taxon>Bacteroidia</taxon>
        <taxon>Bacteroidales</taxon>
        <taxon>Bacteroidaceae</taxon>
        <taxon>Bacteroides</taxon>
    </lineage>
</organism>
<dbReference type="InterPro" id="IPR036157">
    <property type="entry name" value="dUTPase-like_sf"/>
</dbReference>
<sequence>MNKMKVKLLSPGAKVPTRAEKGAAGYDLYVPCNFVINPGRNLIKLDISIELKSETEAQIRPRSGFSLKGIEGYLLEDMDTPKRFDADVIIGTIDESYRGVVGVIIKSYESIPFIVKEGTKIAQMVISHYCNEPFEVVTELSKTERGEGGFGHTGTK</sequence>
<evidence type="ECO:0000256" key="3">
    <source>
        <dbReference type="ARBA" id="ARBA00022801"/>
    </source>
</evidence>
<evidence type="ECO:0000313" key="7">
    <source>
        <dbReference type="EMBL" id="KAB4248350.1"/>
    </source>
</evidence>
<dbReference type="EMBL" id="WCTJ01000039">
    <property type="protein sequence ID" value="KAB4248350.1"/>
    <property type="molecule type" value="Genomic_DNA"/>
</dbReference>
<comment type="caution">
    <text evidence="7">The sequence shown here is derived from an EMBL/GenBank/DDBJ whole genome shotgun (WGS) entry which is preliminary data.</text>
</comment>
<dbReference type="Gene3D" id="2.70.40.10">
    <property type="match status" value="1"/>
</dbReference>
<evidence type="ECO:0000259" key="6">
    <source>
        <dbReference type="Pfam" id="PF00692"/>
    </source>
</evidence>
<dbReference type="GO" id="GO:0000287">
    <property type="term" value="F:magnesium ion binding"/>
    <property type="evidence" value="ECO:0007669"/>
    <property type="project" value="InterPro"/>
</dbReference>
<keyword evidence="3" id="KW-0378">Hydrolase</keyword>
<reference evidence="7 8" key="1">
    <citation type="journal article" date="2019" name="Nat. Med.">
        <title>A library of human gut bacterial isolates paired with longitudinal multiomics data enables mechanistic microbiome research.</title>
        <authorList>
            <person name="Poyet M."/>
            <person name="Groussin M."/>
            <person name="Gibbons S.M."/>
            <person name="Avila-Pacheco J."/>
            <person name="Jiang X."/>
            <person name="Kearney S.M."/>
            <person name="Perrotta A.R."/>
            <person name="Berdy B."/>
            <person name="Zhao S."/>
            <person name="Lieberman T.D."/>
            <person name="Swanson P.K."/>
            <person name="Smith M."/>
            <person name="Roesemann S."/>
            <person name="Alexander J.E."/>
            <person name="Rich S.A."/>
            <person name="Livny J."/>
            <person name="Vlamakis H."/>
            <person name="Clish C."/>
            <person name="Bullock K."/>
            <person name="Deik A."/>
            <person name="Scott J."/>
            <person name="Pierce K.A."/>
            <person name="Xavier R.J."/>
            <person name="Alm E.J."/>
        </authorList>
    </citation>
    <scope>NUCLEOTIDE SEQUENCE [LARGE SCALE GENOMIC DNA]</scope>
    <source>
        <strain evidence="7 8">BIOML-A3</strain>
    </source>
</reference>
<proteinExistence type="inferred from homology"/>
<dbReference type="InterPro" id="IPR008181">
    <property type="entry name" value="dUTPase"/>
</dbReference>
<gene>
    <name evidence="7" type="ORF">GAP48_18540</name>
</gene>
<protein>
    <recommendedName>
        <fullName evidence="2">dUTP diphosphatase</fullName>
        <ecNumber evidence="2">3.6.1.23</ecNumber>
    </recommendedName>
</protein>
<dbReference type="EC" id="3.6.1.23" evidence="2"/>
<evidence type="ECO:0000256" key="4">
    <source>
        <dbReference type="ARBA" id="ARBA00023080"/>
    </source>
</evidence>
<dbReference type="PANTHER" id="PTHR11241">
    <property type="entry name" value="DEOXYURIDINE 5'-TRIPHOSPHATE NUCLEOTIDOHYDROLASE"/>
    <property type="match status" value="1"/>
</dbReference>
<evidence type="ECO:0000256" key="5">
    <source>
        <dbReference type="ARBA" id="ARBA00047686"/>
    </source>
</evidence>